<evidence type="ECO:0000313" key="3">
    <source>
        <dbReference type="Proteomes" id="UP001595956"/>
    </source>
</evidence>
<accession>A0ABW0MYC0</accession>
<evidence type="ECO:0000256" key="1">
    <source>
        <dbReference type="SAM" id="MobiDB-lite"/>
    </source>
</evidence>
<dbReference type="EMBL" id="JBHSMD010000002">
    <property type="protein sequence ID" value="MFC5492910.1"/>
    <property type="molecule type" value="Genomic_DNA"/>
</dbReference>
<sequence length="209" mass="22520">MKFRRKAADPVESDAQSSAETAADDETQTESRAGGPYDISEVPADDVPRLDIGSLLIPGAEGFELRLQIDEQTEEVRSALLTKEDGAIELRAFAAARNGDLWSEVRPRIAADFAQRGGTATEREGHFGTELVGQLTVQTEDGRTGTQASRIVGVNGDRWMLRVTLLGRPAVDDAAAADWAQIVEQVVVRRGDQPMPPGSELPLRVPSNG</sequence>
<dbReference type="InterPro" id="IPR022183">
    <property type="entry name" value="DUF3710"/>
</dbReference>
<reference evidence="3" key="1">
    <citation type="journal article" date="2019" name="Int. J. Syst. Evol. Microbiol.">
        <title>The Global Catalogue of Microorganisms (GCM) 10K type strain sequencing project: providing services to taxonomists for standard genome sequencing and annotation.</title>
        <authorList>
            <consortium name="The Broad Institute Genomics Platform"/>
            <consortium name="The Broad Institute Genome Sequencing Center for Infectious Disease"/>
            <person name="Wu L."/>
            <person name="Ma J."/>
        </authorList>
    </citation>
    <scope>NUCLEOTIDE SEQUENCE [LARGE SCALE GENOMIC DNA]</scope>
    <source>
        <strain evidence="3">KACC 13778</strain>
    </source>
</reference>
<organism evidence="2 3">
    <name type="scientific">Nocardioides caricicola</name>
    <dbReference type="NCBI Taxonomy" id="634770"/>
    <lineage>
        <taxon>Bacteria</taxon>
        <taxon>Bacillati</taxon>
        <taxon>Actinomycetota</taxon>
        <taxon>Actinomycetes</taxon>
        <taxon>Propionibacteriales</taxon>
        <taxon>Nocardioidaceae</taxon>
        <taxon>Nocardioides</taxon>
    </lineage>
</organism>
<feature type="region of interest" description="Disordered" evidence="1">
    <location>
        <begin position="1"/>
        <end position="45"/>
    </location>
</feature>
<name>A0ABW0MYC0_9ACTN</name>
<dbReference type="Proteomes" id="UP001595956">
    <property type="component" value="Unassembled WGS sequence"/>
</dbReference>
<protein>
    <submittedName>
        <fullName evidence="2">DUF3710 domain-containing protein</fullName>
    </submittedName>
</protein>
<proteinExistence type="predicted"/>
<gene>
    <name evidence="2" type="ORF">ACFPKY_07355</name>
</gene>
<keyword evidence="3" id="KW-1185">Reference proteome</keyword>
<dbReference type="RefSeq" id="WP_345171530.1">
    <property type="nucleotide sequence ID" value="NZ_BAABFQ010000003.1"/>
</dbReference>
<evidence type="ECO:0000313" key="2">
    <source>
        <dbReference type="EMBL" id="MFC5492910.1"/>
    </source>
</evidence>
<comment type="caution">
    <text evidence="2">The sequence shown here is derived from an EMBL/GenBank/DDBJ whole genome shotgun (WGS) entry which is preliminary data.</text>
</comment>
<dbReference type="Pfam" id="PF12502">
    <property type="entry name" value="DUF3710"/>
    <property type="match status" value="1"/>
</dbReference>